<dbReference type="SMART" id="SM00479">
    <property type="entry name" value="EXOIII"/>
    <property type="match status" value="1"/>
</dbReference>
<dbReference type="GO" id="GO:0006260">
    <property type="term" value="P:DNA replication"/>
    <property type="evidence" value="ECO:0007669"/>
    <property type="project" value="InterPro"/>
</dbReference>
<evidence type="ECO:0000256" key="7">
    <source>
        <dbReference type="ARBA" id="ARBA00049244"/>
    </source>
</evidence>
<dbReference type="STRING" id="2340.JV46_13510"/>
<comment type="catalytic activity">
    <reaction evidence="7">
        <text>DNA(n) + a 2'-deoxyribonucleoside 5'-triphosphate = DNA(n+1) + diphosphate</text>
        <dbReference type="Rhea" id="RHEA:22508"/>
        <dbReference type="Rhea" id="RHEA-COMP:17339"/>
        <dbReference type="Rhea" id="RHEA-COMP:17340"/>
        <dbReference type="ChEBI" id="CHEBI:33019"/>
        <dbReference type="ChEBI" id="CHEBI:61560"/>
        <dbReference type="ChEBI" id="CHEBI:173112"/>
        <dbReference type="EC" id="2.7.7.7"/>
    </reaction>
</comment>
<gene>
    <name evidence="9" type="ORF">JV46_13510</name>
</gene>
<keyword evidence="9" id="KW-0548">Nucleotidyltransferase</keyword>
<dbReference type="InterPro" id="IPR006054">
    <property type="entry name" value="DnaQ"/>
</dbReference>
<proteinExistence type="predicted"/>
<evidence type="ECO:0000256" key="6">
    <source>
        <dbReference type="ARBA" id="ARBA00026073"/>
    </source>
</evidence>
<dbReference type="GO" id="GO:0008408">
    <property type="term" value="F:3'-5' exonuclease activity"/>
    <property type="evidence" value="ECO:0007669"/>
    <property type="project" value="TreeGrafter"/>
</dbReference>
<dbReference type="Pfam" id="PF00929">
    <property type="entry name" value="RNase_T"/>
    <property type="match status" value="1"/>
</dbReference>
<organism evidence="9 10">
    <name type="scientific">Solemya velum gill symbiont</name>
    <dbReference type="NCBI Taxonomy" id="2340"/>
    <lineage>
        <taxon>Bacteria</taxon>
        <taxon>Pseudomonadati</taxon>
        <taxon>Pseudomonadota</taxon>
        <taxon>Gammaproteobacteria</taxon>
        <taxon>sulfur-oxidizing symbionts</taxon>
    </lineage>
</organism>
<dbReference type="Gene3D" id="3.30.420.10">
    <property type="entry name" value="Ribonuclease H-like superfamily/Ribonuclease H"/>
    <property type="match status" value="1"/>
</dbReference>
<dbReference type="InterPro" id="IPR036397">
    <property type="entry name" value="RNaseH_sf"/>
</dbReference>
<protein>
    <recommendedName>
        <fullName evidence="1">DNA-directed DNA polymerase</fullName>
        <ecNumber evidence="1">2.7.7.7</ecNumber>
    </recommendedName>
</protein>
<dbReference type="EC" id="2.7.7.7" evidence="1"/>
<keyword evidence="9" id="KW-0808">Transferase</keyword>
<dbReference type="GO" id="GO:0003887">
    <property type="term" value="F:DNA-directed DNA polymerase activity"/>
    <property type="evidence" value="ECO:0007669"/>
    <property type="project" value="UniProtKB-EC"/>
</dbReference>
<dbReference type="RefSeq" id="WP_043115587.1">
    <property type="nucleotide sequence ID" value="NZ_JRAA01000001.1"/>
</dbReference>
<dbReference type="FunFam" id="3.30.420.10:FF:000045">
    <property type="entry name" value="3'-5' exonuclease DinG"/>
    <property type="match status" value="1"/>
</dbReference>
<evidence type="ECO:0000259" key="8">
    <source>
        <dbReference type="SMART" id="SM00479"/>
    </source>
</evidence>
<evidence type="ECO:0000256" key="3">
    <source>
        <dbReference type="ARBA" id="ARBA00022801"/>
    </source>
</evidence>
<evidence type="ECO:0000256" key="5">
    <source>
        <dbReference type="ARBA" id="ARBA00025483"/>
    </source>
</evidence>
<dbReference type="NCBIfam" id="TIGR00573">
    <property type="entry name" value="dnaq"/>
    <property type="match status" value="1"/>
</dbReference>
<dbReference type="GO" id="GO:0005829">
    <property type="term" value="C:cytosol"/>
    <property type="evidence" value="ECO:0007669"/>
    <property type="project" value="TreeGrafter"/>
</dbReference>
<comment type="caution">
    <text evidence="9">The sequence shown here is derived from an EMBL/GenBank/DDBJ whole genome shotgun (WGS) entry which is preliminary data.</text>
</comment>
<dbReference type="AlphaFoldDB" id="A0A0B0HA13"/>
<comment type="subunit">
    <text evidence="6">DNA polymerase III contains a core (composed of alpha, epsilon and theta chains) that associates with a tau subunit. This core dimerizes to form the POLIII' complex. PolIII' associates with the gamma complex (composed of gamma, delta, delta', psi and chi chains) and with the beta chain to form the complete DNA polymerase III complex.</text>
</comment>
<evidence type="ECO:0000256" key="1">
    <source>
        <dbReference type="ARBA" id="ARBA00012417"/>
    </source>
</evidence>
<dbReference type="eggNOG" id="COG0847">
    <property type="taxonomic scope" value="Bacteria"/>
</dbReference>
<reference evidence="9 10" key="1">
    <citation type="journal article" date="2014" name="BMC Genomics">
        <title>The genome of the intracellular bacterium of the coastal bivalve, Solemya velum: a blueprint for thriving in and out of symbiosis.</title>
        <authorList>
            <person name="Dmytrenko O."/>
            <person name="Russell S.L."/>
            <person name="Loo W.T."/>
            <person name="Fontanez K.M."/>
            <person name="Liao L."/>
            <person name="Roeselers G."/>
            <person name="Sharma R."/>
            <person name="Stewart F.J."/>
            <person name="Newton I.L."/>
            <person name="Woyke T."/>
            <person name="Wu D."/>
            <person name="Lang J.M."/>
            <person name="Eisen J.A."/>
            <person name="Cavanaugh C.M."/>
        </authorList>
    </citation>
    <scope>NUCLEOTIDE SEQUENCE [LARGE SCALE GENOMIC DNA]</scope>
    <source>
        <strain evidence="9 10">WH</strain>
    </source>
</reference>
<keyword evidence="4" id="KW-0269">Exonuclease</keyword>
<evidence type="ECO:0000256" key="2">
    <source>
        <dbReference type="ARBA" id="ARBA00022722"/>
    </source>
</evidence>
<keyword evidence="10" id="KW-1185">Reference proteome</keyword>
<evidence type="ECO:0000256" key="4">
    <source>
        <dbReference type="ARBA" id="ARBA00022839"/>
    </source>
</evidence>
<name>A0A0B0HA13_SOVGS</name>
<dbReference type="SUPFAM" id="SSF53098">
    <property type="entry name" value="Ribonuclease H-like"/>
    <property type="match status" value="1"/>
</dbReference>
<accession>A0A0B0HA13</accession>
<dbReference type="GO" id="GO:0003677">
    <property type="term" value="F:DNA binding"/>
    <property type="evidence" value="ECO:0007669"/>
    <property type="project" value="InterPro"/>
</dbReference>
<dbReference type="OrthoDB" id="5497329at2"/>
<comment type="function">
    <text evidence="5">DNA polymerase III is a complex, multichain enzyme responsible for most of the replicative synthesis in bacteria. The epsilon subunit contain the editing function and is a proofreading 3'-5' exonuclease.</text>
</comment>
<dbReference type="InterPro" id="IPR012337">
    <property type="entry name" value="RNaseH-like_sf"/>
</dbReference>
<dbReference type="EMBL" id="JRAA01000001">
    <property type="protein sequence ID" value="KHF25895.1"/>
    <property type="molecule type" value="Genomic_DNA"/>
</dbReference>
<dbReference type="Proteomes" id="UP000030856">
    <property type="component" value="Unassembled WGS sequence"/>
</dbReference>
<dbReference type="CDD" id="cd06127">
    <property type="entry name" value="DEDDh"/>
    <property type="match status" value="1"/>
</dbReference>
<evidence type="ECO:0000313" key="9">
    <source>
        <dbReference type="EMBL" id="KHF25895.1"/>
    </source>
</evidence>
<dbReference type="PANTHER" id="PTHR30231">
    <property type="entry name" value="DNA POLYMERASE III SUBUNIT EPSILON"/>
    <property type="match status" value="1"/>
</dbReference>
<keyword evidence="3" id="KW-0378">Hydrolase</keyword>
<dbReference type="InterPro" id="IPR013520">
    <property type="entry name" value="Ribonucl_H"/>
</dbReference>
<keyword evidence="2" id="KW-0540">Nuclease</keyword>
<sequence>MFSLFSPSVEQQRLNQLKKLPDGPVRDYLETPFPDLKGSIFSTPIVSLDFETTGLDPKKDHLLSAGYVEMYNEEIFLGTAVHSLVQTKQDLPEESVVIHGITDDIMAEGSKVQTIVEEMMQAFKGKIILAHHAAIERNFLTQACKNLYGHAPVLPMIDTLELARQWFDRRQMHFSPNELRLYALRERHHLPRYQAHNALVDALATAELLLAIIEYMGNAHKLPLKRFINKR</sequence>
<evidence type="ECO:0000313" key="10">
    <source>
        <dbReference type="Proteomes" id="UP000030856"/>
    </source>
</evidence>
<feature type="domain" description="Exonuclease" evidence="8">
    <location>
        <begin position="44"/>
        <end position="218"/>
    </location>
</feature>
<dbReference type="PANTHER" id="PTHR30231:SF4">
    <property type="entry name" value="PROTEIN NEN2"/>
    <property type="match status" value="1"/>
</dbReference>